<reference evidence="1 2" key="1">
    <citation type="submission" date="2018-02" db="EMBL/GenBank/DDBJ databases">
        <title>The genomes of Aspergillus section Nigri reveals drivers in fungal speciation.</title>
        <authorList>
            <consortium name="DOE Joint Genome Institute"/>
            <person name="Vesth T.C."/>
            <person name="Nybo J."/>
            <person name="Theobald S."/>
            <person name="Brandl J."/>
            <person name="Frisvad J.C."/>
            <person name="Nielsen K.F."/>
            <person name="Lyhne E.K."/>
            <person name="Kogle M.E."/>
            <person name="Kuo A."/>
            <person name="Riley R."/>
            <person name="Clum A."/>
            <person name="Nolan M."/>
            <person name="Lipzen A."/>
            <person name="Salamov A."/>
            <person name="Henrissat B."/>
            <person name="Wiebenga A."/>
            <person name="De vries R.P."/>
            <person name="Grigoriev I.V."/>
            <person name="Mortensen U.H."/>
            <person name="Andersen M.R."/>
            <person name="Baker S.E."/>
        </authorList>
    </citation>
    <scope>NUCLEOTIDE SEQUENCE [LARGE SCALE GENOMIC DNA]</scope>
    <source>
        <strain evidence="1 2">CBS 121057</strain>
    </source>
</reference>
<dbReference type="Proteomes" id="UP000248423">
    <property type="component" value="Unassembled WGS sequence"/>
</dbReference>
<gene>
    <name evidence="1" type="ORF">BO78DRAFT_394685</name>
</gene>
<organism evidence="1 2">
    <name type="scientific">Aspergillus sclerotiicarbonarius (strain CBS 121057 / IBT 28362)</name>
    <dbReference type="NCBI Taxonomy" id="1448318"/>
    <lineage>
        <taxon>Eukaryota</taxon>
        <taxon>Fungi</taxon>
        <taxon>Dikarya</taxon>
        <taxon>Ascomycota</taxon>
        <taxon>Pezizomycotina</taxon>
        <taxon>Eurotiomycetes</taxon>
        <taxon>Eurotiomycetidae</taxon>
        <taxon>Eurotiales</taxon>
        <taxon>Aspergillaceae</taxon>
        <taxon>Aspergillus</taxon>
        <taxon>Aspergillus subgen. Circumdati</taxon>
    </lineage>
</organism>
<dbReference type="AlphaFoldDB" id="A0A319FLR6"/>
<dbReference type="OrthoDB" id="4367324at2759"/>
<dbReference type="STRING" id="1448318.A0A319FLR6"/>
<sequence>MYIDMIPPTPPKAISDEPLFHLRFQEYIAPRVRRGLRETFGQDQNQQLAHLTPVTIDGGTSAIIRDLFKPDLAIRRTQDMLGAGANRAPGDLKVSWKWKSTWRFAVDARNSAEYKQVLAQVNFYMNQHGARYGFIISDTEMVPVQRLEQKGHMAVATAIPWGAHGQGVLTVRLALWYIAMLGASDDWSL</sequence>
<accession>A0A319FLR6</accession>
<dbReference type="VEuPathDB" id="FungiDB:BO78DRAFT_394685"/>
<name>A0A319FLR6_ASPSB</name>
<protein>
    <submittedName>
        <fullName evidence="1">Uncharacterized protein</fullName>
    </submittedName>
</protein>
<dbReference type="EMBL" id="KZ826325">
    <property type="protein sequence ID" value="PYI09803.1"/>
    <property type="molecule type" value="Genomic_DNA"/>
</dbReference>
<proteinExistence type="predicted"/>
<keyword evidence="2" id="KW-1185">Reference proteome</keyword>
<evidence type="ECO:0000313" key="2">
    <source>
        <dbReference type="Proteomes" id="UP000248423"/>
    </source>
</evidence>
<evidence type="ECO:0000313" key="1">
    <source>
        <dbReference type="EMBL" id="PYI09803.1"/>
    </source>
</evidence>